<evidence type="ECO:0000259" key="3">
    <source>
        <dbReference type="Pfam" id="PF03936"/>
    </source>
</evidence>
<feature type="domain" description="Terpene synthase metal-binding" evidence="3">
    <location>
        <begin position="322"/>
        <end position="551"/>
    </location>
</feature>
<dbReference type="GO" id="GO:0000287">
    <property type="term" value="F:magnesium ion binding"/>
    <property type="evidence" value="ECO:0007669"/>
    <property type="project" value="InterPro"/>
</dbReference>
<dbReference type="GO" id="GO:0016114">
    <property type="term" value="P:terpenoid biosynthetic process"/>
    <property type="evidence" value="ECO:0007669"/>
    <property type="project" value="InterPro"/>
</dbReference>
<feature type="domain" description="Terpene synthase N-terminal" evidence="2">
    <location>
        <begin position="107"/>
        <end position="259"/>
    </location>
</feature>
<sequence length="612" mass="68588">MPAALSSASLAVPSSNPQFSTPSSSSTKLRLFNPQVHHQFQPIRLPRVVISPALSTNHTFRSRPLSALSPAAAAVMDAANEREGGDEGKLKELISVISKELAELGDKLENLSSSPLEALRMVDVIERLGIQRFFHEHIQRIIRSTYLQWHEQFGLKNDADATLLGFRLLRIHGYHVTAGILDSLKGQFGDPTTFKVDTPAKISSMIHLLKCSHVGFPSESTIMEQVKAFASFQLHKLFLEGDQSLLKANNLDMEIKFALEYPRRYLLPRLESRIVINQLWPSSGCLNKCLQLAKIDLGMLQKLHQQEIASLEQWWTEQECSKTIPFRGGITKSHFFTCPSIYEPEFSAFRAAFTKSCSFVVIIDDEMDLLDCDPNDILKFNEAVQRWDPSPCDDAPQFRAIVPSFFATVEDMGAEASKIQGRDVLPYIKKVWQELIAGYTENAKWRSASCIPNMEEYLKASLPSISSTTIGLSSLMMMPEPISEEALRLIGPGSRFMYLINLVSRLANDLATFETEAANGEIASAVSCYQNDHGCTQEEAIAAVEGIIQSSCQELEWELFKSIAVVPECYRRGIINIARTSCFVYKRGDSYSLADDDEYATLLKDYLFRPIQ</sequence>
<organism evidence="4 5">
    <name type="scientific">Zingiber officinale</name>
    <name type="common">Ginger</name>
    <name type="synonym">Amomum zingiber</name>
    <dbReference type="NCBI Taxonomy" id="94328"/>
    <lineage>
        <taxon>Eukaryota</taxon>
        <taxon>Viridiplantae</taxon>
        <taxon>Streptophyta</taxon>
        <taxon>Embryophyta</taxon>
        <taxon>Tracheophyta</taxon>
        <taxon>Spermatophyta</taxon>
        <taxon>Magnoliopsida</taxon>
        <taxon>Liliopsida</taxon>
        <taxon>Zingiberales</taxon>
        <taxon>Zingiberaceae</taxon>
        <taxon>Zingiber</taxon>
    </lineage>
</organism>
<comment type="caution">
    <text evidence="4">The sequence shown here is derived from an EMBL/GenBank/DDBJ whole genome shotgun (WGS) entry which is preliminary data.</text>
</comment>
<evidence type="ECO:0000256" key="1">
    <source>
        <dbReference type="SAM" id="MobiDB-lite"/>
    </source>
</evidence>
<dbReference type="Pfam" id="PF03936">
    <property type="entry name" value="Terpene_synth_C"/>
    <property type="match status" value="1"/>
</dbReference>
<gene>
    <name evidence="4" type="ORF">ZIOFF_065675</name>
</gene>
<feature type="region of interest" description="Disordered" evidence="1">
    <location>
        <begin position="1"/>
        <end position="26"/>
    </location>
</feature>
<dbReference type="InterPro" id="IPR050148">
    <property type="entry name" value="Terpene_synthase-like"/>
</dbReference>
<evidence type="ECO:0000313" key="4">
    <source>
        <dbReference type="EMBL" id="KAG6476434.1"/>
    </source>
</evidence>
<proteinExistence type="predicted"/>
<dbReference type="OrthoDB" id="775992at2759"/>
<dbReference type="InterPro" id="IPR001906">
    <property type="entry name" value="Terpene_synth_N"/>
</dbReference>
<keyword evidence="5" id="KW-1185">Reference proteome</keyword>
<dbReference type="PANTHER" id="PTHR31225:SF204">
    <property type="entry name" value="(R)-LIMONENE SYNTHASE"/>
    <property type="match status" value="1"/>
</dbReference>
<dbReference type="EMBL" id="JACMSC010000018">
    <property type="protein sequence ID" value="KAG6476434.1"/>
    <property type="molecule type" value="Genomic_DNA"/>
</dbReference>
<dbReference type="Proteomes" id="UP000734854">
    <property type="component" value="Unassembled WGS sequence"/>
</dbReference>
<evidence type="ECO:0000259" key="2">
    <source>
        <dbReference type="Pfam" id="PF01397"/>
    </source>
</evidence>
<protein>
    <submittedName>
        <fullName evidence="4">Uncharacterized protein</fullName>
    </submittedName>
</protein>
<dbReference type="InterPro" id="IPR005630">
    <property type="entry name" value="Terpene_synthase_metal-bd"/>
</dbReference>
<dbReference type="GO" id="GO:0010333">
    <property type="term" value="F:terpene synthase activity"/>
    <property type="evidence" value="ECO:0007669"/>
    <property type="project" value="InterPro"/>
</dbReference>
<dbReference type="PANTHER" id="PTHR31225">
    <property type="entry name" value="OS04G0344100 PROTEIN-RELATED"/>
    <property type="match status" value="1"/>
</dbReference>
<evidence type="ECO:0000313" key="5">
    <source>
        <dbReference type="Proteomes" id="UP000734854"/>
    </source>
</evidence>
<accession>A0A8J5EXM1</accession>
<dbReference type="AlphaFoldDB" id="A0A8J5EXM1"/>
<dbReference type="Pfam" id="PF01397">
    <property type="entry name" value="Terpene_synth"/>
    <property type="match status" value="1"/>
</dbReference>
<reference evidence="4 5" key="1">
    <citation type="submission" date="2020-08" db="EMBL/GenBank/DDBJ databases">
        <title>Plant Genome Project.</title>
        <authorList>
            <person name="Zhang R.-G."/>
        </authorList>
    </citation>
    <scope>NUCLEOTIDE SEQUENCE [LARGE SCALE GENOMIC DNA]</scope>
    <source>
        <tissue evidence="4">Rhizome</tissue>
    </source>
</reference>
<name>A0A8J5EXM1_ZINOF</name>